<evidence type="ECO:0000256" key="5">
    <source>
        <dbReference type="SAM" id="MobiDB-lite"/>
    </source>
</evidence>
<dbReference type="GO" id="GO:0005737">
    <property type="term" value="C:cytoplasm"/>
    <property type="evidence" value="ECO:0007669"/>
    <property type="project" value="TreeGrafter"/>
</dbReference>
<reference evidence="7" key="1">
    <citation type="submission" date="2020-10" db="EMBL/GenBank/DDBJ databases">
        <authorList>
            <person name="Han B."/>
            <person name="Lu T."/>
            <person name="Zhao Q."/>
            <person name="Huang X."/>
            <person name="Zhao Y."/>
        </authorList>
    </citation>
    <scope>NUCLEOTIDE SEQUENCE</scope>
</reference>
<dbReference type="EMBL" id="CAJGYO010000002">
    <property type="protein sequence ID" value="CAD6214208.1"/>
    <property type="molecule type" value="Genomic_DNA"/>
</dbReference>
<organism evidence="7 8">
    <name type="scientific">Miscanthus lutarioriparius</name>
    <dbReference type="NCBI Taxonomy" id="422564"/>
    <lineage>
        <taxon>Eukaryota</taxon>
        <taxon>Viridiplantae</taxon>
        <taxon>Streptophyta</taxon>
        <taxon>Embryophyta</taxon>
        <taxon>Tracheophyta</taxon>
        <taxon>Spermatophyta</taxon>
        <taxon>Magnoliopsida</taxon>
        <taxon>Liliopsida</taxon>
        <taxon>Poales</taxon>
        <taxon>Poaceae</taxon>
        <taxon>PACMAD clade</taxon>
        <taxon>Panicoideae</taxon>
        <taxon>Andropogonodae</taxon>
        <taxon>Andropogoneae</taxon>
        <taxon>Saccharinae</taxon>
        <taxon>Miscanthus</taxon>
    </lineage>
</organism>
<dbReference type="PANTHER" id="PTHR23111:SF40">
    <property type="entry name" value="RNA-BINDING PROTEIN INVOLVED IN HETEROCHROMATIN ASSEMBLY-RELATED"/>
    <property type="match status" value="1"/>
</dbReference>
<keyword evidence="8" id="KW-1185">Reference proteome</keyword>
<dbReference type="GO" id="GO:0008270">
    <property type="term" value="F:zinc ion binding"/>
    <property type="evidence" value="ECO:0007669"/>
    <property type="project" value="UniProtKB-KW"/>
</dbReference>
<dbReference type="InterPro" id="IPR001876">
    <property type="entry name" value="Znf_RanBP2"/>
</dbReference>
<accession>A0A811N3G9</accession>
<dbReference type="PROSITE" id="PS01358">
    <property type="entry name" value="ZF_RANBP2_1"/>
    <property type="match status" value="3"/>
</dbReference>
<evidence type="ECO:0000256" key="1">
    <source>
        <dbReference type="ARBA" id="ARBA00022723"/>
    </source>
</evidence>
<evidence type="ECO:0000256" key="4">
    <source>
        <dbReference type="PROSITE-ProRule" id="PRU00322"/>
    </source>
</evidence>
<feature type="domain" description="RanBP2-type" evidence="6">
    <location>
        <begin position="304"/>
        <end position="333"/>
    </location>
</feature>
<feature type="region of interest" description="Disordered" evidence="5">
    <location>
        <begin position="279"/>
        <end position="298"/>
    </location>
</feature>
<keyword evidence="3" id="KW-0862">Zinc</keyword>
<evidence type="ECO:0000256" key="3">
    <source>
        <dbReference type="ARBA" id="ARBA00022833"/>
    </source>
</evidence>
<dbReference type="SUPFAM" id="SSF90209">
    <property type="entry name" value="Ran binding protein zinc finger-like"/>
    <property type="match status" value="3"/>
</dbReference>
<comment type="caution">
    <text evidence="7">The sequence shown here is derived from an EMBL/GenBank/DDBJ whole genome shotgun (WGS) entry which is preliminary data.</text>
</comment>
<dbReference type="SMART" id="SM00547">
    <property type="entry name" value="ZnF_RBZ"/>
    <property type="match status" value="3"/>
</dbReference>
<dbReference type="InterPro" id="IPR036443">
    <property type="entry name" value="Znf_RanBP2_sf"/>
</dbReference>
<feature type="domain" description="RanBP2-type" evidence="6">
    <location>
        <begin position="343"/>
        <end position="372"/>
    </location>
</feature>
<feature type="region of interest" description="Disordered" evidence="5">
    <location>
        <begin position="426"/>
        <end position="471"/>
    </location>
</feature>
<protein>
    <recommendedName>
        <fullName evidence="6">RanBP2-type domain-containing protein</fullName>
    </recommendedName>
</protein>
<gene>
    <name evidence="7" type="ORF">NCGR_LOCUS9654</name>
</gene>
<keyword evidence="2 4" id="KW-0863">Zinc-finger</keyword>
<feature type="domain" description="RanBP2-type" evidence="6">
    <location>
        <begin position="376"/>
        <end position="405"/>
    </location>
</feature>
<name>A0A811N3G9_9POAL</name>
<dbReference type="PANTHER" id="PTHR23111">
    <property type="entry name" value="ZINC FINGER PROTEIN"/>
    <property type="match status" value="1"/>
</dbReference>
<dbReference type="OrthoDB" id="448399at2759"/>
<dbReference type="Proteomes" id="UP000604825">
    <property type="component" value="Unassembled WGS sequence"/>
</dbReference>
<dbReference type="PROSITE" id="PS50199">
    <property type="entry name" value="ZF_RANBP2_2"/>
    <property type="match status" value="3"/>
</dbReference>
<dbReference type="Gene3D" id="4.10.1060.10">
    <property type="entry name" value="Zinc finger, RanBP2-type"/>
    <property type="match status" value="3"/>
</dbReference>
<dbReference type="AlphaFoldDB" id="A0A811N3G9"/>
<dbReference type="GO" id="GO:0003729">
    <property type="term" value="F:mRNA binding"/>
    <property type="evidence" value="ECO:0007669"/>
    <property type="project" value="TreeGrafter"/>
</dbReference>
<keyword evidence="1" id="KW-0479">Metal-binding</keyword>
<dbReference type="Pfam" id="PF00641">
    <property type="entry name" value="Zn_ribbon_RanBP"/>
    <property type="match status" value="2"/>
</dbReference>
<evidence type="ECO:0000256" key="2">
    <source>
        <dbReference type="ARBA" id="ARBA00022771"/>
    </source>
</evidence>
<evidence type="ECO:0000259" key="6">
    <source>
        <dbReference type="PROSITE" id="PS50199"/>
    </source>
</evidence>
<sequence length="530" mass="59187">MAASSSRLLKLTLSSYFLRSCRLASSYLLPTASRCHPGPLHSLRFCSAVPAVVDVAADPAEAAVSAGHPWPEWGDFLDKLRAKGYFEQGVPSSSVSSGEGAAGDGDAAVAAASENAAASASGNTVVSVADSAVASVDIYPFRDENRVKNACLKFARDRFDLLSSLPKQDIQAIVMSGCPNKNRKPVNSAKRLREFVMVKEEDACSICKFKASCDKAYITPKDKAEVKTVDVVRILLSYAMDKNLSGENSVIESVQESAKKLLSRLIELSDTAIDESLPKPAFQASRKSQGSDGKGRETTAVEMKKGDWLCTNCNFLNFARNRHCKECKADGPKKIEAAMAEMKMGDWICTQCQFMNFSRNKICFKCEEPRPKRQLNPGEWECPSCDFVNFRRNIFCKKCNRDRPEDDTQDSQLGLRKTRGAGKSRRFDYIDQKSDDDDNVSPYEGFHKRGASMRLKPDQRRTTAKSRGFDDLEDGLVTAKRRSTKEDEDDEVLPYEGVRKHVMKTGITFFEHWCRRKEHSWYNPSQQNQE</sequence>
<evidence type="ECO:0000313" key="8">
    <source>
        <dbReference type="Proteomes" id="UP000604825"/>
    </source>
</evidence>
<proteinExistence type="predicted"/>
<evidence type="ECO:0000313" key="7">
    <source>
        <dbReference type="EMBL" id="CAD6214208.1"/>
    </source>
</evidence>